<organism evidence="1">
    <name type="scientific">Neisseria meningitidis alpha275</name>
    <dbReference type="NCBI Taxonomy" id="295996"/>
    <lineage>
        <taxon>Bacteria</taxon>
        <taxon>Pseudomonadati</taxon>
        <taxon>Pseudomonadota</taxon>
        <taxon>Betaproteobacteria</taxon>
        <taxon>Neisseriales</taxon>
        <taxon>Neisseriaceae</taxon>
        <taxon>Neisseria</taxon>
    </lineage>
</organism>
<proteinExistence type="predicted"/>
<sequence length="48" mass="5699">MADCNRFSQTFQTAYQNIIDKNKYIVFFDLKIYLDKIIGYSLLSVNKN</sequence>
<name>C6SKS1_NEIME</name>
<evidence type="ECO:0000313" key="1">
    <source>
        <dbReference type="EMBL" id="CBA08491.1"/>
    </source>
</evidence>
<gene>
    <name evidence="1" type="ORF">NMW_1542</name>
</gene>
<protein>
    <submittedName>
        <fullName evidence="1">Uncharacterized protein</fullName>
    </submittedName>
</protein>
<dbReference type="EMBL" id="AM889138">
    <property type="protein sequence ID" value="CBA08491.1"/>
    <property type="molecule type" value="Genomic_DNA"/>
</dbReference>
<dbReference type="AlphaFoldDB" id="C6SKS1"/>
<accession>C6SKS1</accession>
<reference evidence="1" key="1">
    <citation type="journal article" date="2008" name="Proc. Natl. Acad. Sci. U.S.A.">
        <title>Whole-genome comparison of disease and carriage strains provides insights into virulence evolution in Neisseria meningitidis.</title>
        <authorList>
            <person name="Schoen C."/>
            <person name="Blom J."/>
            <person name="Claus H."/>
            <person name="Schramm-Glueck A."/>
            <person name="Brandt P."/>
            <person name="Mueller T."/>
            <person name="Goesmann A."/>
            <person name="Joseph B."/>
            <person name="Konietzny S."/>
            <person name="Kurzai O."/>
            <person name="Schmitt C."/>
            <person name="Friedrich T."/>
            <person name="Linke B."/>
            <person name="Vogel U."/>
            <person name="Frosch M."/>
        </authorList>
    </citation>
    <scope>NUCLEOTIDE SEQUENCE</scope>
    <source>
        <strain evidence="1">Alpha275</strain>
    </source>
</reference>